<proteinExistence type="predicted"/>
<evidence type="ECO:0000313" key="1">
    <source>
        <dbReference type="EMBL" id="ETX03632.1"/>
    </source>
</evidence>
<dbReference type="AlphaFoldDB" id="W4M1T6"/>
<dbReference type="Proteomes" id="UP000019141">
    <property type="component" value="Unassembled WGS sequence"/>
</dbReference>
<protein>
    <submittedName>
        <fullName evidence="1">Uncharacterized protein</fullName>
    </submittedName>
</protein>
<dbReference type="HOGENOM" id="CLU_2245001_0_0_7"/>
<gene>
    <name evidence="1" type="ORF">ETSY1_46675</name>
</gene>
<accession>W4M1T6</accession>
<sequence length="104" mass="11737">MSAAEEFDQIRMQFIDPLQHDYEVVRPIVLWGESAAERSRQTGVDRTVIGDKARRFVIDGMMGLADGRTQPSAGEEPIYPEAIAGYILYLKRFRRKYGCLAALG</sequence>
<keyword evidence="2" id="KW-1185">Reference proteome</keyword>
<evidence type="ECO:0000313" key="2">
    <source>
        <dbReference type="Proteomes" id="UP000019141"/>
    </source>
</evidence>
<dbReference type="EMBL" id="AZHW01000020">
    <property type="protein sequence ID" value="ETX03632.1"/>
    <property type="molecule type" value="Genomic_DNA"/>
</dbReference>
<name>W4M1T6_ENTF1</name>
<comment type="caution">
    <text evidence="1">The sequence shown here is derived from an EMBL/GenBank/DDBJ whole genome shotgun (WGS) entry which is preliminary data.</text>
</comment>
<reference evidence="1 2" key="1">
    <citation type="journal article" date="2014" name="Nature">
        <title>An environmental bacterial taxon with a large and distinct metabolic repertoire.</title>
        <authorList>
            <person name="Wilson M.C."/>
            <person name="Mori T."/>
            <person name="Ruckert C."/>
            <person name="Uria A.R."/>
            <person name="Helf M.J."/>
            <person name="Takada K."/>
            <person name="Gernert C."/>
            <person name="Steffens U.A."/>
            <person name="Heycke N."/>
            <person name="Schmitt S."/>
            <person name="Rinke C."/>
            <person name="Helfrich E.J."/>
            <person name="Brachmann A.O."/>
            <person name="Gurgui C."/>
            <person name="Wakimoto T."/>
            <person name="Kracht M."/>
            <person name="Crusemann M."/>
            <person name="Hentschel U."/>
            <person name="Abe I."/>
            <person name="Matsunaga S."/>
            <person name="Kalinowski J."/>
            <person name="Takeyama H."/>
            <person name="Piel J."/>
        </authorList>
    </citation>
    <scope>NUCLEOTIDE SEQUENCE [LARGE SCALE GENOMIC DNA]</scope>
    <source>
        <strain evidence="2">TSY1</strain>
        <plasmid evidence="1">pTSY</plasmid>
    </source>
</reference>
<geneLocation type="plasmid" evidence="1">
    <name>pTSY</name>
</geneLocation>
<keyword evidence="1" id="KW-0614">Plasmid</keyword>
<organism evidence="1 2">
    <name type="scientific">Entotheonella factor</name>
    <dbReference type="NCBI Taxonomy" id="1429438"/>
    <lineage>
        <taxon>Bacteria</taxon>
        <taxon>Pseudomonadati</taxon>
        <taxon>Nitrospinota/Tectimicrobiota group</taxon>
        <taxon>Candidatus Tectimicrobiota</taxon>
        <taxon>Candidatus Entotheonellia</taxon>
        <taxon>Candidatus Entotheonellales</taxon>
        <taxon>Candidatus Entotheonellaceae</taxon>
        <taxon>Candidatus Entotheonella</taxon>
    </lineage>
</organism>